<evidence type="ECO:0000256" key="2">
    <source>
        <dbReference type="ARBA" id="ARBA00004948"/>
    </source>
</evidence>
<keyword evidence="10 13" id="KW-0456">Lyase</keyword>
<comment type="function">
    <text evidence="1 13">Catalyzes the synthesis of the hydroxymethylpyrimidine phosphate (HMP-P) moiety of thiamine from aminoimidazole ribotide (AIR) in a radical S-adenosyl-L-methionine (SAM)-dependent reaction.</text>
</comment>
<evidence type="ECO:0000313" key="14">
    <source>
        <dbReference type="EMBL" id="MBO8416853.1"/>
    </source>
</evidence>
<evidence type="ECO:0000256" key="11">
    <source>
        <dbReference type="ARBA" id="ARBA00050218"/>
    </source>
</evidence>
<feature type="binding site" evidence="13">
    <location>
        <position position="141"/>
    </location>
    <ligand>
        <name>substrate</name>
    </ligand>
</feature>
<keyword evidence="7 13" id="KW-0784">Thiamine biosynthesis</keyword>
<keyword evidence="3 13" id="KW-0004">4Fe-4S</keyword>
<feature type="binding site" evidence="13">
    <location>
        <position position="236"/>
    </location>
    <ligand>
        <name>substrate</name>
    </ligand>
</feature>
<dbReference type="InterPro" id="IPR002817">
    <property type="entry name" value="ThiC/BzaA/B"/>
</dbReference>
<keyword evidence="9 13" id="KW-0411">Iron-sulfur</keyword>
<comment type="caution">
    <text evidence="14">The sequence shown here is derived from an EMBL/GenBank/DDBJ whole genome shotgun (WGS) entry which is preliminary data.</text>
</comment>
<feature type="binding site" evidence="13">
    <location>
        <begin position="256"/>
        <end position="258"/>
    </location>
    <ligand>
        <name>substrate</name>
    </ligand>
</feature>
<dbReference type="GO" id="GO:0070284">
    <property type="term" value="F:phosphomethylpyrimidine synthase activity"/>
    <property type="evidence" value="ECO:0007669"/>
    <property type="project" value="UniProtKB-EC"/>
</dbReference>
<evidence type="ECO:0000256" key="13">
    <source>
        <dbReference type="HAMAP-Rule" id="MF_00089"/>
    </source>
</evidence>
<dbReference type="EC" id="4.1.99.17" evidence="13"/>
<dbReference type="NCBIfam" id="NF006763">
    <property type="entry name" value="PRK09284.1"/>
    <property type="match status" value="1"/>
</dbReference>
<proteinExistence type="inferred from homology"/>
<dbReference type="Pfam" id="PF01964">
    <property type="entry name" value="ThiC_Rad_SAM"/>
    <property type="match status" value="1"/>
</dbReference>
<dbReference type="GO" id="GO:0008270">
    <property type="term" value="F:zinc ion binding"/>
    <property type="evidence" value="ECO:0007669"/>
    <property type="project" value="UniProtKB-UniRule"/>
</dbReference>
<evidence type="ECO:0000256" key="10">
    <source>
        <dbReference type="ARBA" id="ARBA00023239"/>
    </source>
</evidence>
<dbReference type="PANTHER" id="PTHR30557">
    <property type="entry name" value="THIAMINE BIOSYNTHESIS PROTEIN THIC"/>
    <property type="match status" value="1"/>
</dbReference>
<feature type="binding site" evidence="13">
    <location>
        <position position="363"/>
    </location>
    <ligand>
        <name>substrate</name>
    </ligand>
</feature>
<feature type="binding site" evidence="13">
    <location>
        <position position="340"/>
    </location>
    <ligand>
        <name>Zn(2+)</name>
        <dbReference type="ChEBI" id="CHEBI:29105"/>
    </ligand>
</feature>
<dbReference type="Proteomes" id="UP000823631">
    <property type="component" value="Unassembled WGS sequence"/>
</dbReference>
<evidence type="ECO:0000256" key="9">
    <source>
        <dbReference type="ARBA" id="ARBA00023014"/>
    </source>
</evidence>
<dbReference type="FunFam" id="3.20.20.540:FF:000001">
    <property type="entry name" value="Phosphomethylpyrimidine synthase"/>
    <property type="match status" value="1"/>
</dbReference>
<evidence type="ECO:0000256" key="4">
    <source>
        <dbReference type="ARBA" id="ARBA00022691"/>
    </source>
</evidence>
<dbReference type="NCBIfam" id="TIGR00190">
    <property type="entry name" value="thiC"/>
    <property type="match status" value="1"/>
</dbReference>
<keyword evidence="6 13" id="KW-0862">Zinc</keyword>
<feature type="binding site" evidence="13">
    <location>
        <position position="404"/>
    </location>
    <ligand>
        <name>Zn(2+)</name>
        <dbReference type="ChEBI" id="CHEBI:29105"/>
    </ligand>
</feature>
<evidence type="ECO:0000256" key="1">
    <source>
        <dbReference type="ARBA" id="ARBA00003175"/>
    </source>
</evidence>
<evidence type="ECO:0000256" key="12">
    <source>
        <dbReference type="ARBA" id="ARBA00061546"/>
    </source>
</evidence>
<feature type="binding site" evidence="13">
    <location>
        <position position="170"/>
    </location>
    <ligand>
        <name>substrate</name>
    </ligand>
</feature>
<feature type="binding site" evidence="13">
    <location>
        <begin position="297"/>
        <end position="300"/>
    </location>
    <ligand>
        <name>substrate</name>
    </ligand>
</feature>
<dbReference type="Gene3D" id="3.20.20.540">
    <property type="entry name" value="Radical SAM ThiC family, central domain"/>
    <property type="match status" value="1"/>
</dbReference>
<keyword evidence="5 13" id="KW-0479">Metal-binding</keyword>
<organism evidence="14 15">
    <name type="scientific">Candidatus Avisuccinivibrio stercorigallinarum</name>
    <dbReference type="NCBI Taxonomy" id="2840704"/>
    <lineage>
        <taxon>Bacteria</taxon>
        <taxon>Pseudomonadati</taxon>
        <taxon>Pseudomonadota</taxon>
        <taxon>Gammaproteobacteria</taxon>
        <taxon>Aeromonadales</taxon>
        <taxon>Succinivibrionaceae</taxon>
        <taxon>Succinivibrionaceae incertae sedis</taxon>
        <taxon>Candidatus Avisuccinivibrio</taxon>
    </lineage>
</organism>
<comment type="cofactor">
    <cofactor evidence="13">
        <name>[4Fe-4S] cluster</name>
        <dbReference type="ChEBI" id="CHEBI:49883"/>
    </cofactor>
    <text evidence="13">Binds 1 [4Fe-4S] cluster per subunit. The cluster is coordinated with 3 cysteines and an exchangeable S-adenosyl-L-methionine.</text>
</comment>
<dbReference type="PANTHER" id="PTHR30557:SF1">
    <property type="entry name" value="PHOSPHOMETHYLPYRIMIDINE SYNTHASE, CHLOROPLASTIC"/>
    <property type="match status" value="1"/>
</dbReference>
<gene>
    <name evidence="13 14" type="primary">thiC</name>
    <name evidence="14" type="ORF">IAB19_10775</name>
</gene>
<comment type="catalytic activity">
    <reaction evidence="11 13">
        <text>5-amino-1-(5-phospho-beta-D-ribosyl)imidazole + S-adenosyl-L-methionine = 4-amino-2-methyl-5-(phosphooxymethyl)pyrimidine + CO + 5'-deoxyadenosine + formate + L-methionine + 3 H(+)</text>
        <dbReference type="Rhea" id="RHEA:24840"/>
        <dbReference type="ChEBI" id="CHEBI:15378"/>
        <dbReference type="ChEBI" id="CHEBI:15740"/>
        <dbReference type="ChEBI" id="CHEBI:17245"/>
        <dbReference type="ChEBI" id="CHEBI:17319"/>
        <dbReference type="ChEBI" id="CHEBI:57844"/>
        <dbReference type="ChEBI" id="CHEBI:58354"/>
        <dbReference type="ChEBI" id="CHEBI:59789"/>
        <dbReference type="ChEBI" id="CHEBI:137981"/>
        <dbReference type="EC" id="4.1.99.17"/>
    </reaction>
</comment>
<dbReference type="SFLD" id="SFLDG01114">
    <property type="entry name" value="phosphomethylpyrimidine_syntha"/>
    <property type="match status" value="1"/>
</dbReference>
<keyword evidence="8 13" id="KW-0408">Iron</keyword>
<accession>A0A9D9DE83</accession>
<dbReference type="SFLD" id="SFLDS00113">
    <property type="entry name" value="Radical_SAM_Phosphomethylpyrim"/>
    <property type="match status" value="1"/>
</dbReference>
<dbReference type="GO" id="GO:0051539">
    <property type="term" value="F:4 iron, 4 sulfur cluster binding"/>
    <property type="evidence" value="ECO:0007669"/>
    <property type="project" value="UniProtKB-KW"/>
</dbReference>
<protein>
    <recommendedName>
        <fullName evidence="13">Phosphomethylpyrimidine synthase</fullName>
        <ecNumber evidence="13">4.1.99.17</ecNumber>
    </recommendedName>
    <alternativeName>
        <fullName evidence="13">Hydroxymethylpyrimidine phosphate synthase</fullName>
        <shortName evidence="13">HMP-P synthase</shortName>
        <shortName evidence="13">HMP-phosphate synthase</shortName>
        <shortName evidence="13">HMPP synthase</shortName>
    </alternativeName>
    <alternativeName>
        <fullName evidence="13">Thiamine biosynthesis protein ThiC</fullName>
    </alternativeName>
</protein>
<evidence type="ECO:0000313" key="15">
    <source>
        <dbReference type="Proteomes" id="UP000823631"/>
    </source>
</evidence>
<feature type="binding site" evidence="13">
    <location>
        <position position="200"/>
    </location>
    <ligand>
        <name>substrate</name>
    </ligand>
</feature>
<name>A0A9D9DE83_9GAMM</name>
<dbReference type="SFLD" id="SFLDF00407">
    <property type="entry name" value="phosphomethylpyrimidine_syntha"/>
    <property type="match status" value="1"/>
</dbReference>
<sequence>MAEVKKPVQKQIFLSGSSPDIKVPFKELTLTNGEKLLLSTVEGACPEAKEQPKLRAPWINARVGDKHKTQLDYAKAGIVTKEMEYAALRESMKEGPDAAFTPEMVREEIAKGHAVLPANCNHPECEPMVIGKKFSVKVNANIGASAVSSGFDEEIEKLRLSLKFGADTVMDLSAGVDNLQQIRSAILRASPVPIGTVPMYEALDRAHGDASQLTWEFFRDVVIDQAKQGVDYFTIHAGLTRELLPYAAQRMMGIVSRGGSIMASAMLRRDEENLAYAHFDELMEICREFDVALSLGDGLRPGALADACDKAQYGELENIGKLALRCREAGVQCFIEGPGHVPLDRVFENQDLEDKYCHEAPFYTLGPLVSDIAPGYDHITSAIGGSLIAWRGTAMLCYVTPSEHLALPTPEDVKVGLITYKLAAHAADLAKHLPGAQLRDDAMSRARAEFRWYDQFALSLDPEHAEQVWKSQMPDDCAHEPSFCSMCGPRFCPIRLNRKLKAAYNVK</sequence>
<dbReference type="GO" id="GO:0009229">
    <property type="term" value="P:thiamine diphosphate biosynthetic process"/>
    <property type="evidence" value="ECO:0007669"/>
    <property type="project" value="UniProtKB-UniRule"/>
</dbReference>
<keyword evidence="4 13" id="KW-0949">S-adenosyl-L-methionine</keyword>
<feature type="binding site" evidence="13">
    <location>
        <position position="336"/>
    </location>
    <ligand>
        <name>substrate</name>
    </ligand>
</feature>
<feature type="binding site" evidence="13">
    <location>
        <position position="492"/>
    </location>
    <ligand>
        <name>[4Fe-4S] cluster</name>
        <dbReference type="ChEBI" id="CHEBI:49883"/>
        <note>4Fe-4S-S-AdoMet</note>
    </ligand>
</feature>
<evidence type="ECO:0000256" key="5">
    <source>
        <dbReference type="ARBA" id="ARBA00022723"/>
    </source>
</evidence>
<reference evidence="14" key="2">
    <citation type="journal article" date="2021" name="PeerJ">
        <title>Extensive microbial diversity within the chicken gut microbiome revealed by metagenomics and culture.</title>
        <authorList>
            <person name="Gilroy R."/>
            <person name="Ravi A."/>
            <person name="Getino M."/>
            <person name="Pursley I."/>
            <person name="Horton D.L."/>
            <person name="Alikhan N.F."/>
            <person name="Baker D."/>
            <person name="Gharbi K."/>
            <person name="Hall N."/>
            <person name="Watson M."/>
            <person name="Adriaenssens E.M."/>
            <person name="Foster-Nyarko E."/>
            <person name="Jarju S."/>
            <person name="Secka A."/>
            <person name="Antonio M."/>
            <person name="Oren A."/>
            <person name="Chaudhuri R.R."/>
            <person name="La Ragione R."/>
            <person name="Hildebrand F."/>
            <person name="Pallen M.J."/>
        </authorList>
    </citation>
    <scope>NUCLEOTIDE SEQUENCE</scope>
    <source>
        <strain evidence="14">17213</strain>
    </source>
</reference>
<evidence type="ECO:0000256" key="7">
    <source>
        <dbReference type="ARBA" id="ARBA00022977"/>
    </source>
</evidence>
<evidence type="ECO:0000256" key="3">
    <source>
        <dbReference type="ARBA" id="ARBA00022485"/>
    </source>
</evidence>
<dbReference type="HAMAP" id="MF_00089">
    <property type="entry name" value="ThiC"/>
    <property type="match status" value="1"/>
</dbReference>
<dbReference type="GO" id="GO:0009228">
    <property type="term" value="P:thiamine biosynthetic process"/>
    <property type="evidence" value="ECO:0007669"/>
    <property type="project" value="UniProtKB-UniRule"/>
</dbReference>
<feature type="binding site" evidence="13">
    <location>
        <position position="484"/>
    </location>
    <ligand>
        <name>[4Fe-4S] cluster</name>
        <dbReference type="ChEBI" id="CHEBI:49883"/>
        <note>4Fe-4S-S-AdoMet</note>
    </ligand>
</feature>
<dbReference type="InterPro" id="IPR038521">
    <property type="entry name" value="ThiC/Bza_core_dom"/>
</dbReference>
<evidence type="ECO:0000256" key="8">
    <source>
        <dbReference type="ARBA" id="ARBA00023004"/>
    </source>
</evidence>
<dbReference type="Gene3D" id="6.10.250.620">
    <property type="match status" value="1"/>
</dbReference>
<dbReference type="AlphaFoldDB" id="A0A9D9DE83"/>
<dbReference type="NCBIfam" id="NF009895">
    <property type="entry name" value="PRK13352.1"/>
    <property type="match status" value="1"/>
</dbReference>
<dbReference type="InterPro" id="IPR037509">
    <property type="entry name" value="ThiC"/>
</dbReference>
<reference evidence="14" key="1">
    <citation type="submission" date="2020-10" db="EMBL/GenBank/DDBJ databases">
        <authorList>
            <person name="Gilroy R."/>
        </authorList>
    </citation>
    <scope>NUCLEOTIDE SEQUENCE</scope>
    <source>
        <strain evidence="14">17213</strain>
    </source>
</reference>
<comment type="pathway">
    <text evidence="2 13">Cofactor biosynthesis; thiamine diphosphate biosynthesis.</text>
</comment>
<evidence type="ECO:0000256" key="6">
    <source>
        <dbReference type="ARBA" id="ARBA00022833"/>
    </source>
</evidence>
<dbReference type="EMBL" id="JADINH010000216">
    <property type="protein sequence ID" value="MBO8416853.1"/>
    <property type="molecule type" value="Genomic_DNA"/>
</dbReference>
<comment type="similarity">
    <text evidence="12 13">Belongs to the ThiC family.</text>
</comment>
<feature type="binding site" evidence="13">
    <location>
        <position position="487"/>
    </location>
    <ligand>
        <name>[4Fe-4S] cluster</name>
        <dbReference type="ChEBI" id="CHEBI:49883"/>
        <note>4Fe-4S-S-AdoMet</note>
    </ligand>
</feature>
<comment type="subunit">
    <text evidence="13">Homodimer.</text>
</comment>